<accession>A0A1Q9CUP4</accession>
<dbReference type="AlphaFoldDB" id="A0A1Q9CUP4"/>
<evidence type="ECO:0000313" key="2">
    <source>
        <dbReference type="EMBL" id="OLP86615.1"/>
    </source>
</evidence>
<organism evidence="2 3">
    <name type="scientific">Symbiodinium microadriaticum</name>
    <name type="common">Dinoflagellate</name>
    <name type="synonym">Zooxanthella microadriatica</name>
    <dbReference type="NCBI Taxonomy" id="2951"/>
    <lineage>
        <taxon>Eukaryota</taxon>
        <taxon>Sar</taxon>
        <taxon>Alveolata</taxon>
        <taxon>Dinophyceae</taxon>
        <taxon>Suessiales</taxon>
        <taxon>Symbiodiniaceae</taxon>
        <taxon>Symbiodinium</taxon>
    </lineage>
</organism>
<feature type="compositionally biased region" description="Basic and acidic residues" evidence="1">
    <location>
        <begin position="367"/>
        <end position="390"/>
    </location>
</feature>
<feature type="compositionally biased region" description="Basic and acidic residues" evidence="1">
    <location>
        <begin position="18"/>
        <end position="43"/>
    </location>
</feature>
<dbReference type="EMBL" id="LSRX01000907">
    <property type="protein sequence ID" value="OLP86615.1"/>
    <property type="molecule type" value="Genomic_DNA"/>
</dbReference>
<dbReference type="Proteomes" id="UP000186817">
    <property type="component" value="Unassembled WGS sequence"/>
</dbReference>
<keyword evidence="3" id="KW-1185">Reference proteome</keyword>
<feature type="region of interest" description="Disordered" evidence="1">
    <location>
        <begin position="314"/>
        <end position="397"/>
    </location>
</feature>
<dbReference type="OrthoDB" id="410976at2759"/>
<feature type="region of interest" description="Disordered" evidence="1">
    <location>
        <begin position="1"/>
        <end position="46"/>
    </location>
</feature>
<evidence type="ECO:0000313" key="3">
    <source>
        <dbReference type="Proteomes" id="UP000186817"/>
    </source>
</evidence>
<name>A0A1Q9CUP4_SYMMI</name>
<comment type="caution">
    <text evidence="2">The sequence shown here is derived from an EMBL/GenBank/DDBJ whole genome shotgun (WGS) entry which is preliminary data.</text>
</comment>
<proteinExistence type="predicted"/>
<reference evidence="2 3" key="1">
    <citation type="submission" date="2016-02" db="EMBL/GenBank/DDBJ databases">
        <title>Genome analysis of coral dinoflagellate symbionts highlights evolutionary adaptations to a symbiotic lifestyle.</title>
        <authorList>
            <person name="Aranda M."/>
            <person name="Li Y."/>
            <person name="Liew Y.J."/>
            <person name="Baumgarten S."/>
            <person name="Simakov O."/>
            <person name="Wilson M."/>
            <person name="Piel J."/>
            <person name="Ashoor H."/>
            <person name="Bougouffa S."/>
            <person name="Bajic V.B."/>
            <person name="Ryu T."/>
            <person name="Ravasi T."/>
            <person name="Bayer T."/>
            <person name="Micklem G."/>
            <person name="Kim H."/>
            <person name="Bhak J."/>
            <person name="Lajeunesse T.C."/>
            <person name="Voolstra C.R."/>
        </authorList>
    </citation>
    <scope>NUCLEOTIDE SEQUENCE [LARGE SCALE GENOMIC DNA]</scope>
    <source>
        <strain evidence="2 3">CCMP2467</strain>
    </source>
</reference>
<protein>
    <submittedName>
        <fullName evidence="2">Uncharacterized protein</fullName>
    </submittedName>
</protein>
<evidence type="ECO:0000256" key="1">
    <source>
        <dbReference type="SAM" id="MobiDB-lite"/>
    </source>
</evidence>
<gene>
    <name evidence="2" type="ORF">AK812_SmicGene32246</name>
</gene>
<sequence>MPAKRGRGASPETSRVVQRVDREEETRTAASDRGEASRAERSRTPPPVAARATWRWCWILTIQDGGEEWVTAASEQLRVLPAFLEVDRVELEAAPFLPIKRERLFIRGLRRDCLPEAWGPLPPPLALSDLPVSGVSLESILDTCLPSTSPASMSNSQAGNLRVYKEEIKKYVQAEKAAGRELPSQTACMEVDRNPLKTFGPKWALGKATSMRTAGPPLFLLSVEDMEKPWQEMRMHRLMKIGERCEILGQRRSHAAAFDTEGHAQHAIGNALSPVQLAAAASPLLRAAVESGVLQPGLPCQRVDIMGLPHTRTKETEAAPDAETQPAQPEKLPSKKASAKAKAKEKQKPKDPKRKARAAAKQQQPAARREPDELEQELERILDETFPERHSPRKAVP</sequence>